<organism evidence="1 2">
    <name type="scientific">Roseimaritima ulvae</name>
    <dbReference type="NCBI Taxonomy" id="980254"/>
    <lineage>
        <taxon>Bacteria</taxon>
        <taxon>Pseudomonadati</taxon>
        <taxon>Planctomycetota</taxon>
        <taxon>Planctomycetia</taxon>
        <taxon>Pirellulales</taxon>
        <taxon>Pirellulaceae</taxon>
        <taxon>Roseimaritima</taxon>
    </lineage>
</organism>
<reference evidence="1 2" key="1">
    <citation type="submission" date="2019-08" db="EMBL/GenBank/DDBJ databases">
        <title>Deep-cultivation of Planctomycetes and their phenomic and genomic characterization uncovers novel biology.</title>
        <authorList>
            <person name="Wiegand S."/>
            <person name="Jogler M."/>
            <person name="Boedeker C."/>
            <person name="Pinto D."/>
            <person name="Vollmers J."/>
            <person name="Rivas-Marin E."/>
            <person name="Kohn T."/>
            <person name="Peeters S.H."/>
            <person name="Heuer A."/>
            <person name="Rast P."/>
            <person name="Oberbeckmann S."/>
            <person name="Bunk B."/>
            <person name="Jeske O."/>
            <person name="Meyerdierks A."/>
            <person name="Storesund J.E."/>
            <person name="Kallscheuer N."/>
            <person name="Luecker S."/>
            <person name="Lage O.M."/>
            <person name="Pohl T."/>
            <person name="Merkel B.J."/>
            <person name="Hornburger P."/>
            <person name="Mueller R.-W."/>
            <person name="Bruemmer F."/>
            <person name="Labrenz M."/>
            <person name="Spormann A.M."/>
            <person name="Op den Camp H."/>
            <person name="Overmann J."/>
            <person name="Amann R."/>
            <person name="Jetten M.S.M."/>
            <person name="Mascher T."/>
            <person name="Medema M.H."/>
            <person name="Devos D.P."/>
            <person name="Kaster A.-K."/>
            <person name="Ovreas L."/>
            <person name="Rohde M."/>
            <person name="Galperin M.Y."/>
            <person name="Jogler C."/>
        </authorList>
    </citation>
    <scope>NUCLEOTIDE SEQUENCE [LARGE SCALE GENOMIC DNA]</scope>
    <source>
        <strain evidence="1 2">UC8</strain>
    </source>
</reference>
<evidence type="ECO:0000313" key="1">
    <source>
        <dbReference type="EMBL" id="QEG40442.1"/>
    </source>
</evidence>
<name>A0A5B9QR73_9BACT</name>
<accession>A0A5B9QR73</accession>
<keyword evidence="2" id="KW-1185">Reference proteome</keyword>
<dbReference type="KEGG" id="rul:UC8_24540"/>
<dbReference type="EMBL" id="CP042914">
    <property type="protein sequence ID" value="QEG40442.1"/>
    <property type="molecule type" value="Genomic_DNA"/>
</dbReference>
<dbReference type="Proteomes" id="UP000325286">
    <property type="component" value="Chromosome"/>
</dbReference>
<proteinExistence type="predicted"/>
<evidence type="ECO:0000313" key="2">
    <source>
        <dbReference type="Proteomes" id="UP000325286"/>
    </source>
</evidence>
<dbReference type="RefSeq" id="WP_068130973.1">
    <property type="nucleotide sequence ID" value="NZ_CP042914.1"/>
</dbReference>
<sequence>MLDYKTDIEPHEAVGRSDAEIATYLSALCNRPLPCGTIVAMCSAAQVVYRDLDTEKLTGPLWTALKESPNPLAQWFMRHVWLDRREQITLDGSASDVPGVDSFAVVSGFGALALQLGATSPAFEGIRLGMIEAAGGLQYPDHVTEVAVAEARTAAADAADAAEAQRVRYGYLAEAMEAATAAVDAEPTAELQTVSEALSARLAAVWGS</sequence>
<protein>
    <submittedName>
        <fullName evidence="1">Uncharacterized protein</fullName>
    </submittedName>
</protein>
<gene>
    <name evidence="1" type="ORF">UC8_24540</name>
</gene>
<dbReference type="AlphaFoldDB" id="A0A5B9QR73"/>